<evidence type="ECO:0000256" key="7">
    <source>
        <dbReference type="SAM" id="Phobius"/>
    </source>
</evidence>
<dbReference type="Pfam" id="PF03176">
    <property type="entry name" value="MMPL"/>
    <property type="match status" value="2"/>
</dbReference>
<keyword evidence="3 7" id="KW-0812">Transmembrane</keyword>
<dbReference type="EMBL" id="QRAN01000020">
    <property type="protein sequence ID" value="RLQ20738.1"/>
    <property type="molecule type" value="Genomic_DNA"/>
</dbReference>
<keyword evidence="4 7" id="KW-1133">Transmembrane helix</keyword>
<feature type="transmembrane region" description="Helical" evidence="7">
    <location>
        <begin position="736"/>
        <end position="766"/>
    </location>
</feature>
<name>A0A3L7DT66_9GAMM</name>
<feature type="transmembrane region" description="Helical" evidence="7">
    <location>
        <begin position="608"/>
        <end position="632"/>
    </location>
</feature>
<dbReference type="PANTHER" id="PTHR33406:SF12">
    <property type="entry name" value="BLR2997 PROTEIN"/>
    <property type="match status" value="1"/>
</dbReference>
<feature type="region of interest" description="Disordered" evidence="6">
    <location>
        <begin position="1"/>
        <end position="24"/>
    </location>
</feature>
<protein>
    <submittedName>
        <fullName evidence="9">RND transporter</fullName>
    </submittedName>
</protein>
<evidence type="ECO:0000256" key="3">
    <source>
        <dbReference type="ARBA" id="ARBA00022692"/>
    </source>
</evidence>
<comment type="caution">
    <text evidence="9">The sequence shown here is derived from an EMBL/GenBank/DDBJ whole genome shotgun (WGS) entry which is preliminary data.</text>
</comment>
<dbReference type="Proteomes" id="UP000265509">
    <property type="component" value="Unassembled WGS sequence"/>
</dbReference>
<gene>
    <name evidence="9" type="ORF">DWB85_15905</name>
</gene>
<dbReference type="GO" id="GO:0005886">
    <property type="term" value="C:plasma membrane"/>
    <property type="evidence" value="ECO:0007669"/>
    <property type="project" value="UniProtKB-SubCell"/>
</dbReference>
<feature type="transmembrane region" description="Helical" evidence="7">
    <location>
        <begin position="414"/>
        <end position="432"/>
    </location>
</feature>
<feature type="transmembrane region" description="Helical" evidence="7">
    <location>
        <begin position="357"/>
        <end position="376"/>
    </location>
</feature>
<feature type="transmembrane region" description="Helical" evidence="7">
    <location>
        <begin position="31"/>
        <end position="51"/>
    </location>
</feature>
<dbReference type="InterPro" id="IPR000731">
    <property type="entry name" value="SSD"/>
</dbReference>
<dbReference type="PROSITE" id="PS50156">
    <property type="entry name" value="SSD"/>
    <property type="match status" value="1"/>
</dbReference>
<dbReference type="SUPFAM" id="SSF82866">
    <property type="entry name" value="Multidrug efflux transporter AcrB transmembrane domain"/>
    <property type="match status" value="2"/>
</dbReference>
<dbReference type="Gene3D" id="1.20.1640.10">
    <property type="entry name" value="Multidrug efflux transporter AcrB transmembrane domain"/>
    <property type="match status" value="2"/>
</dbReference>
<dbReference type="InterPro" id="IPR050545">
    <property type="entry name" value="Mycobact_MmpL"/>
</dbReference>
<evidence type="ECO:0000256" key="6">
    <source>
        <dbReference type="SAM" id="MobiDB-lite"/>
    </source>
</evidence>
<accession>A0A3L7DT66</accession>
<evidence type="ECO:0000256" key="2">
    <source>
        <dbReference type="ARBA" id="ARBA00022475"/>
    </source>
</evidence>
<feature type="transmembrane region" description="Helical" evidence="7">
    <location>
        <begin position="667"/>
        <end position="689"/>
    </location>
</feature>
<evidence type="ECO:0000256" key="1">
    <source>
        <dbReference type="ARBA" id="ARBA00004651"/>
    </source>
</evidence>
<feature type="transmembrane region" description="Helical" evidence="7">
    <location>
        <begin position="289"/>
        <end position="310"/>
    </location>
</feature>
<dbReference type="PANTHER" id="PTHR33406">
    <property type="entry name" value="MEMBRANE PROTEIN MJ1562-RELATED"/>
    <property type="match status" value="1"/>
</dbReference>
<feature type="domain" description="SSD" evidence="8">
    <location>
        <begin position="616"/>
        <end position="764"/>
    </location>
</feature>
<feature type="transmembrane region" description="Helical" evidence="7">
    <location>
        <begin position="232"/>
        <end position="250"/>
    </location>
</feature>
<proteinExistence type="predicted"/>
<sequence length="774" mass="85284">MQHKSPEQDLNATSGQPKSIGSQGNKSVKSYAVILFLVLLTTVSLILNLSLTLNNSPRVYIPPDAPAVLIDDKLREGFPSDQGIVLLFEGQGLYQPEFIAALSALTDQIISIPQIEKVVSITTQEHISGTSDGFLIEPLVDAGDLRKYLPGELKRRILSDRFANRLLVSPDGSALAIAILPVPIDNSLERLALQDYIIDLVKQNDLGDYLSAVAGQITTDVEQTRASIKENIVFIPAIALIGLGLIWILFHRVLAVSISLLVLGIVINSTIALYVLFDQPFNMISSILPPMLSALTLAALIHFFNAIMYASKRGLDPERRISAALREIRRPALYTALTTMAGFMSLSLSSIPPIRMLGLFTAVGVGLIYIVVYHLLQHIFIRFDHKPWPSKPTRKDRLDGIVAILFKCGVRRPVLVISVTAALVAIFSSNIGKIEAETNLLKFFFPEHKTRIATEHVQRTMAGTSSLEVVLSPGERGDLISPESLKQIRNFQTWATSQDEVDKSISIADFVEEMHRGFNAGNLAYSRIPDNPDLIRQYVFVYDGEDLYDFVDQEFSTTRISLNVNVHGANEISDLMSRMRNYLAENIGDSLEWDIAGISRMFADEEDLLIAGQLKSILGAIGLIFILMLVLWRSWKDALICMIPNVAPILLIFSAMGAFGISLDFGTAMIASVAVGIAVDDTIHVYHGFIYRLRIGADATTALVRTYRQAGRAITATTVILCTQFLILLAADFVPITYFGLLTCVGLLAALLFDLLLLPAVLILVYGKRKRHHA</sequence>
<evidence type="ECO:0000259" key="8">
    <source>
        <dbReference type="PROSITE" id="PS50156"/>
    </source>
</evidence>
<feature type="transmembrane region" description="Helical" evidence="7">
    <location>
        <begin position="639"/>
        <end position="661"/>
    </location>
</feature>
<dbReference type="AlphaFoldDB" id="A0A3L7DT66"/>
<feature type="transmembrane region" description="Helical" evidence="7">
    <location>
        <begin position="710"/>
        <end position="730"/>
    </location>
</feature>
<reference evidence="9 10" key="1">
    <citation type="submission" date="2018-07" db="EMBL/GenBank/DDBJ databases">
        <title>Halioglobus sp. genome submission.</title>
        <authorList>
            <person name="Ye M.-Q."/>
            <person name="Du Z.-J."/>
        </authorList>
    </citation>
    <scope>NUCLEOTIDE SEQUENCE [LARGE SCALE GENOMIC DNA]</scope>
    <source>
        <strain evidence="9 10">U0301</strain>
    </source>
</reference>
<evidence type="ECO:0000313" key="9">
    <source>
        <dbReference type="EMBL" id="RLQ20738.1"/>
    </source>
</evidence>
<keyword evidence="5 7" id="KW-0472">Membrane</keyword>
<keyword evidence="2" id="KW-1003">Cell membrane</keyword>
<keyword evidence="10" id="KW-1185">Reference proteome</keyword>
<feature type="compositionally biased region" description="Polar residues" evidence="6">
    <location>
        <begin position="8"/>
        <end position="24"/>
    </location>
</feature>
<dbReference type="InterPro" id="IPR004869">
    <property type="entry name" value="MMPL_dom"/>
</dbReference>
<evidence type="ECO:0000313" key="10">
    <source>
        <dbReference type="Proteomes" id="UP000265509"/>
    </source>
</evidence>
<comment type="subcellular location">
    <subcellularLocation>
        <location evidence="1">Cell membrane</location>
        <topology evidence="1">Multi-pass membrane protein</topology>
    </subcellularLocation>
</comment>
<evidence type="ECO:0000256" key="4">
    <source>
        <dbReference type="ARBA" id="ARBA00022989"/>
    </source>
</evidence>
<evidence type="ECO:0000256" key="5">
    <source>
        <dbReference type="ARBA" id="ARBA00023136"/>
    </source>
</evidence>
<feature type="transmembrane region" description="Helical" evidence="7">
    <location>
        <begin position="257"/>
        <end position="277"/>
    </location>
</feature>
<organism evidence="9 10">
    <name type="scientific">Seongchinamella sediminis</name>
    <dbReference type="NCBI Taxonomy" id="2283635"/>
    <lineage>
        <taxon>Bacteria</taxon>
        <taxon>Pseudomonadati</taxon>
        <taxon>Pseudomonadota</taxon>
        <taxon>Gammaproteobacteria</taxon>
        <taxon>Cellvibrionales</taxon>
        <taxon>Halieaceae</taxon>
        <taxon>Seongchinamella</taxon>
    </lineage>
</organism>